<reference evidence="2" key="2">
    <citation type="submission" date="2021-01" db="EMBL/GenBank/DDBJ databases">
        <authorList>
            <person name="Schikora-Tamarit M.A."/>
        </authorList>
    </citation>
    <scope>NUCLEOTIDE SEQUENCE</scope>
    <source>
        <strain evidence="2">CBS2887</strain>
    </source>
</reference>
<sequence length="219" mass="24442">MFIWCSPRRSLLGDLKDDFQDEQHVEPQTQPKPGPDQVFCDGDTVVSQAQSQQVVNNKLNQWDVRRRVGPRKFLLCQVANDDSPHAESHSQANGQDERQWTGVNNFRVVSQPAKHRGVVDEEWKNASVSLVRLGGVLVVVGDVSSGTVNVEEQSMRMVLFPGAQIEVSQRSELHNDQPPAITGSNDRGKHQPRQSRVQSVTAMVEQFTQWTGLTGTTSM</sequence>
<reference evidence="2" key="1">
    <citation type="journal article" date="2021" name="Open Biol.">
        <title>Shared evolutionary footprints suggest mitochondrial oxidative damage underlies multiple complex I losses in fungi.</title>
        <authorList>
            <person name="Schikora-Tamarit M.A."/>
            <person name="Marcet-Houben M."/>
            <person name="Nosek J."/>
            <person name="Gabaldon T."/>
        </authorList>
    </citation>
    <scope>NUCLEOTIDE SEQUENCE</scope>
    <source>
        <strain evidence="2">CBS2887</strain>
    </source>
</reference>
<feature type="region of interest" description="Disordered" evidence="1">
    <location>
        <begin position="170"/>
        <end position="197"/>
    </location>
</feature>
<proteinExistence type="predicted"/>
<evidence type="ECO:0000313" key="3">
    <source>
        <dbReference type="Proteomes" id="UP000774326"/>
    </source>
</evidence>
<evidence type="ECO:0000313" key="2">
    <source>
        <dbReference type="EMBL" id="KAH3686357.1"/>
    </source>
</evidence>
<keyword evidence="3" id="KW-1185">Reference proteome</keyword>
<evidence type="ECO:0000256" key="1">
    <source>
        <dbReference type="SAM" id="MobiDB-lite"/>
    </source>
</evidence>
<name>A0A9P8Q8K0_WICPI</name>
<comment type="caution">
    <text evidence="2">The sequence shown here is derived from an EMBL/GenBank/DDBJ whole genome shotgun (WGS) entry which is preliminary data.</text>
</comment>
<gene>
    <name evidence="2" type="ORF">WICPIJ_002719</name>
</gene>
<dbReference type="EMBL" id="JAEUBG010001462">
    <property type="protein sequence ID" value="KAH3686357.1"/>
    <property type="molecule type" value="Genomic_DNA"/>
</dbReference>
<protein>
    <submittedName>
        <fullName evidence="2">Uncharacterized protein</fullName>
    </submittedName>
</protein>
<organism evidence="2 3">
    <name type="scientific">Wickerhamomyces pijperi</name>
    <name type="common">Yeast</name>
    <name type="synonym">Pichia pijperi</name>
    <dbReference type="NCBI Taxonomy" id="599730"/>
    <lineage>
        <taxon>Eukaryota</taxon>
        <taxon>Fungi</taxon>
        <taxon>Dikarya</taxon>
        <taxon>Ascomycota</taxon>
        <taxon>Saccharomycotina</taxon>
        <taxon>Saccharomycetes</taxon>
        <taxon>Phaffomycetales</taxon>
        <taxon>Wickerhamomycetaceae</taxon>
        <taxon>Wickerhamomyces</taxon>
    </lineage>
</organism>
<dbReference type="AlphaFoldDB" id="A0A9P8Q8K0"/>
<accession>A0A9P8Q8K0</accession>
<dbReference type="Proteomes" id="UP000774326">
    <property type="component" value="Unassembled WGS sequence"/>
</dbReference>